<dbReference type="InterPro" id="IPR017927">
    <property type="entry name" value="FAD-bd_FR_type"/>
</dbReference>
<name>A0A494Y5R8_9BURK</name>
<dbReference type="CDD" id="cd06193">
    <property type="entry name" value="siderophore_interacting"/>
    <property type="match status" value="1"/>
</dbReference>
<gene>
    <name evidence="3" type="ORF">D7S86_10555</name>
</gene>
<protein>
    <submittedName>
        <fullName evidence="3">Siderophore-interacting protein</fullName>
    </submittedName>
</protein>
<reference evidence="3 4" key="1">
    <citation type="submission" date="2018-10" db="EMBL/GenBank/DDBJ databases">
        <title>Robbsia sp. DHC34, isolated from soil.</title>
        <authorList>
            <person name="Gao Z.-H."/>
            <person name="Qiu L.-H."/>
        </authorList>
    </citation>
    <scope>NUCLEOTIDE SEQUENCE [LARGE SCALE GENOMIC DNA]</scope>
    <source>
        <strain evidence="3 4">DHC34</strain>
    </source>
</reference>
<dbReference type="OrthoDB" id="9814826at2"/>
<evidence type="ECO:0000256" key="1">
    <source>
        <dbReference type="ARBA" id="ARBA00035644"/>
    </source>
</evidence>
<dbReference type="InterPro" id="IPR017938">
    <property type="entry name" value="Riboflavin_synthase-like_b-brl"/>
</dbReference>
<organism evidence="3 4">
    <name type="scientific">Pararobbsia silviterrae</name>
    <dbReference type="NCBI Taxonomy" id="1792498"/>
    <lineage>
        <taxon>Bacteria</taxon>
        <taxon>Pseudomonadati</taxon>
        <taxon>Pseudomonadota</taxon>
        <taxon>Betaproteobacteria</taxon>
        <taxon>Burkholderiales</taxon>
        <taxon>Burkholderiaceae</taxon>
        <taxon>Pararobbsia</taxon>
    </lineage>
</organism>
<dbReference type="Proteomes" id="UP000270342">
    <property type="component" value="Unassembled WGS sequence"/>
</dbReference>
<dbReference type="Pfam" id="PF08021">
    <property type="entry name" value="FAD_binding_9"/>
    <property type="match status" value="1"/>
</dbReference>
<dbReference type="GO" id="GO:0016491">
    <property type="term" value="F:oxidoreductase activity"/>
    <property type="evidence" value="ECO:0007669"/>
    <property type="project" value="InterPro"/>
</dbReference>
<dbReference type="Gene3D" id="3.40.50.80">
    <property type="entry name" value="Nucleotide-binding domain of ferredoxin-NADP reductase (FNR) module"/>
    <property type="match status" value="1"/>
</dbReference>
<dbReference type="SUPFAM" id="SSF63380">
    <property type="entry name" value="Riboflavin synthase domain-like"/>
    <property type="match status" value="1"/>
</dbReference>
<dbReference type="FunFam" id="2.40.30.10:FF:000055">
    <property type="entry name" value="Siderophore-interacting family protein"/>
    <property type="match status" value="1"/>
</dbReference>
<dbReference type="InterPro" id="IPR039374">
    <property type="entry name" value="SIP_fam"/>
</dbReference>
<dbReference type="Pfam" id="PF04954">
    <property type="entry name" value="SIP"/>
    <property type="match status" value="1"/>
</dbReference>
<evidence type="ECO:0000313" key="4">
    <source>
        <dbReference type="Proteomes" id="UP000270342"/>
    </source>
</evidence>
<dbReference type="InterPro" id="IPR039261">
    <property type="entry name" value="FNR_nucleotide-bd"/>
</dbReference>
<comment type="similarity">
    <text evidence="1">Belongs to the SIP oxidoreductase family.</text>
</comment>
<dbReference type="InterPro" id="IPR013113">
    <property type="entry name" value="SIP_FAD-bd"/>
</dbReference>
<proteinExistence type="inferred from homology"/>
<dbReference type="Gene3D" id="2.40.30.10">
    <property type="entry name" value="Translation factors"/>
    <property type="match status" value="1"/>
</dbReference>
<accession>A0A494Y5R8</accession>
<dbReference type="PROSITE" id="PS51384">
    <property type="entry name" value="FAD_FR"/>
    <property type="match status" value="1"/>
</dbReference>
<feature type="domain" description="FAD-binding FR-type" evidence="2">
    <location>
        <begin position="13"/>
        <end position="140"/>
    </location>
</feature>
<dbReference type="InterPro" id="IPR007037">
    <property type="entry name" value="SIP_rossman_dom"/>
</dbReference>
<keyword evidence="4" id="KW-1185">Reference proteome</keyword>
<evidence type="ECO:0000313" key="3">
    <source>
        <dbReference type="EMBL" id="RKP55666.1"/>
    </source>
</evidence>
<dbReference type="PANTHER" id="PTHR30157:SF0">
    <property type="entry name" value="NADPH-DEPENDENT FERRIC-CHELATE REDUCTASE"/>
    <property type="match status" value="1"/>
</dbReference>
<comment type="caution">
    <text evidence="3">The sequence shown here is derived from an EMBL/GenBank/DDBJ whole genome shotgun (WGS) entry which is preliminary data.</text>
</comment>
<dbReference type="EMBL" id="RBZU01000004">
    <property type="protein sequence ID" value="RKP55666.1"/>
    <property type="molecule type" value="Genomic_DNA"/>
</dbReference>
<sequence length="268" mass="30003">MSTLQTHEMRRVRRDVVMRLLEVKRVETLTPHMVRITLTGDALAGFESGAPDDHVKVFVPPPGHTHPTLPVMTADGPRFAQGVTPSAARDYTPRRYDAAANELDIDFVLHGDGPASTWASQAKPGQWLGVGGPRGSRIVADDFDTYVLIGDETALPAIGRWLDEMPAGTRAITIVEVANEDERQPLHSKADVQRIWLYRNGEEPGMTTRLEDALRAVEFPEGDTFVWVGAESRTVRGIRLYLQDERNHNPDWIKASGYWKRWPDDEDA</sequence>
<dbReference type="AlphaFoldDB" id="A0A494Y5R8"/>
<dbReference type="RefSeq" id="WP_121086188.1">
    <property type="nucleotide sequence ID" value="NZ_RBZU01000004.1"/>
</dbReference>
<evidence type="ECO:0000259" key="2">
    <source>
        <dbReference type="PROSITE" id="PS51384"/>
    </source>
</evidence>
<dbReference type="PANTHER" id="PTHR30157">
    <property type="entry name" value="FERRIC REDUCTASE, NADPH-DEPENDENT"/>
    <property type="match status" value="1"/>
</dbReference>